<dbReference type="Proteomes" id="UP000255297">
    <property type="component" value="Unassembled WGS sequence"/>
</dbReference>
<evidence type="ECO:0000313" key="2">
    <source>
        <dbReference type="EMBL" id="STY31237.1"/>
    </source>
</evidence>
<dbReference type="AlphaFoldDB" id="A0A378LXK3"/>
<protein>
    <recommendedName>
        <fullName evidence="4">Transmembrane protein</fullName>
    </recommendedName>
</protein>
<keyword evidence="1" id="KW-0812">Transmembrane</keyword>
<dbReference type="EMBL" id="UGPB01000001">
    <property type="protein sequence ID" value="STY31237.1"/>
    <property type="molecule type" value="Genomic_DNA"/>
</dbReference>
<sequence length="200" mass="22048">MNTPAQSISPISWTALFSGALAGVGLNFLLNLLALTIGLCSFSITASGETNLSLWGFGWFILFSLISMFTTGWVAGALSPKILKRKLWGLLIGFLSWSILLIFIIVLLTNMIQYASFHSNFTSNLVEVKIRNDSPMLTETKAHRINNSPLTFNIETHKKIITLNAFLTFLLFFTGALSSSIGGLLGYQMTPKLKRVESIH</sequence>
<evidence type="ECO:0000256" key="1">
    <source>
        <dbReference type="SAM" id="Phobius"/>
    </source>
</evidence>
<evidence type="ECO:0008006" key="4">
    <source>
        <dbReference type="Google" id="ProtNLM"/>
    </source>
</evidence>
<dbReference type="RefSeq" id="WP_031566276.1">
    <property type="nucleotide sequence ID" value="NZ_CAAAIS010000016.1"/>
</dbReference>
<keyword evidence="1" id="KW-0472">Membrane</keyword>
<feature type="transmembrane region" description="Helical" evidence="1">
    <location>
        <begin position="160"/>
        <end position="185"/>
    </location>
</feature>
<reference evidence="2 3" key="1">
    <citation type="submission" date="2018-06" db="EMBL/GenBank/DDBJ databases">
        <authorList>
            <consortium name="Pathogen Informatics"/>
            <person name="Doyle S."/>
        </authorList>
    </citation>
    <scope>NUCLEOTIDE SEQUENCE [LARGE SCALE GENOMIC DNA]</scope>
    <source>
        <strain evidence="2 3">NCTC11532</strain>
    </source>
</reference>
<feature type="transmembrane region" description="Helical" evidence="1">
    <location>
        <begin position="54"/>
        <end position="75"/>
    </location>
</feature>
<feature type="transmembrane region" description="Helical" evidence="1">
    <location>
        <begin position="12"/>
        <end position="34"/>
    </location>
</feature>
<name>A0A378LXK3_9GAMM</name>
<feature type="transmembrane region" description="Helical" evidence="1">
    <location>
        <begin position="87"/>
        <end position="112"/>
    </location>
</feature>
<keyword evidence="1" id="KW-1133">Transmembrane helix</keyword>
<proteinExistence type="predicted"/>
<dbReference type="STRING" id="1122170.GCA_000701265_01266"/>
<gene>
    <name evidence="2" type="ORF">NCTC11532_02802</name>
</gene>
<organism evidence="2 3">
    <name type="scientific">Legionella wadsworthii</name>
    <dbReference type="NCBI Taxonomy" id="28088"/>
    <lineage>
        <taxon>Bacteria</taxon>
        <taxon>Pseudomonadati</taxon>
        <taxon>Pseudomonadota</taxon>
        <taxon>Gammaproteobacteria</taxon>
        <taxon>Legionellales</taxon>
        <taxon>Legionellaceae</taxon>
        <taxon>Legionella</taxon>
    </lineage>
</organism>
<keyword evidence="3" id="KW-1185">Reference proteome</keyword>
<dbReference type="OrthoDB" id="5652645at2"/>
<evidence type="ECO:0000313" key="3">
    <source>
        <dbReference type="Proteomes" id="UP000255297"/>
    </source>
</evidence>
<accession>A0A378LXK3</accession>